<feature type="compositionally biased region" description="Basic and acidic residues" evidence="1">
    <location>
        <begin position="44"/>
        <end position="60"/>
    </location>
</feature>
<gene>
    <name evidence="3" type="primary">g3524</name>
    <name evidence="3" type="ORF">VP750_LOCUS3007</name>
</gene>
<dbReference type="Pfam" id="PF08590">
    <property type="entry name" value="DUF1771"/>
    <property type="match status" value="1"/>
</dbReference>
<evidence type="ECO:0000313" key="4">
    <source>
        <dbReference type="Proteomes" id="UP001497392"/>
    </source>
</evidence>
<feature type="domain" description="Smr" evidence="2">
    <location>
        <begin position="86"/>
        <end position="162"/>
    </location>
</feature>
<dbReference type="PANTHER" id="PTHR47417">
    <property type="entry name" value="SMR DOMAIN-CONTAINING PROTEIN YPL199C"/>
    <property type="match status" value="1"/>
</dbReference>
<dbReference type="PROSITE" id="PS50828">
    <property type="entry name" value="SMR"/>
    <property type="match status" value="1"/>
</dbReference>
<organism evidence="3 4">
    <name type="scientific">Coccomyxa viridis</name>
    <dbReference type="NCBI Taxonomy" id="1274662"/>
    <lineage>
        <taxon>Eukaryota</taxon>
        <taxon>Viridiplantae</taxon>
        <taxon>Chlorophyta</taxon>
        <taxon>core chlorophytes</taxon>
        <taxon>Trebouxiophyceae</taxon>
        <taxon>Trebouxiophyceae incertae sedis</taxon>
        <taxon>Coccomyxaceae</taxon>
        <taxon>Coccomyxa</taxon>
    </lineage>
</organism>
<protein>
    <submittedName>
        <fullName evidence="3">G3524 protein</fullName>
    </submittedName>
</protein>
<dbReference type="SMART" id="SM01162">
    <property type="entry name" value="DUF1771"/>
    <property type="match status" value="1"/>
</dbReference>
<evidence type="ECO:0000256" key="1">
    <source>
        <dbReference type="SAM" id="MobiDB-lite"/>
    </source>
</evidence>
<dbReference type="InterPro" id="IPR013899">
    <property type="entry name" value="DUF1771"/>
</dbReference>
<sequence>MGQQQSTPAGGDESHDHWRAEANKHAEKRSQYFEQSQEAFKGGRKAEAKQLSDKGKQEGKLMEEANHKASDAVFHEKNTGRDDHTIDLHGLYVDEAVNRARQAIQQAKREGKDYLVIIVGKGNHSKDHVAKIKPAIEQLAREEKLNMIPNKPNPGCVYIVLDGEGRLLGGVSGFFQRLLGLCKCG</sequence>
<proteinExistence type="predicted"/>
<reference evidence="3 4" key="1">
    <citation type="submission" date="2024-06" db="EMBL/GenBank/DDBJ databases">
        <authorList>
            <person name="Kraege A."/>
            <person name="Thomma B."/>
        </authorList>
    </citation>
    <scope>NUCLEOTIDE SEQUENCE [LARGE SCALE GENOMIC DNA]</scope>
</reference>
<dbReference type="InterPro" id="IPR002625">
    <property type="entry name" value="Smr_dom"/>
</dbReference>
<evidence type="ECO:0000259" key="2">
    <source>
        <dbReference type="PROSITE" id="PS50828"/>
    </source>
</evidence>
<dbReference type="SUPFAM" id="SSF160443">
    <property type="entry name" value="SMR domain-like"/>
    <property type="match status" value="1"/>
</dbReference>
<dbReference type="SMART" id="SM00463">
    <property type="entry name" value="SMR"/>
    <property type="match status" value="1"/>
</dbReference>
<dbReference type="Gene3D" id="3.30.1370.110">
    <property type="match status" value="1"/>
</dbReference>
<accession>A0ABP1FN07</accession>
<dbReference type="InterPro" id="IPR053020">
    <property type="entry name" value="Smr_domain_protein"/>
</dbReference>
<comment type="caution">
    <text evidence="3">The sequence shown here is derived from an EMBL/GenBank/DDBJ whole genome shotgun (WGS) entry which is preliminary data.</text>
</comment>
<feature type="region of interest" description="Disordered" evidence="1">
    <location>
        <begin position="1"/>
        <end position="60"/>
    </location>
</feature>
<dbReference type="Proteomes" id="UP001497392">
    <property type="component" value="Unassembled WGS sequence"/>
</dbReference>
<dbReference type="Pfam" id="PF01713">
    <property type="entry name" value="Smr"/>
    <property type="match status" value="1"/>
</dbReference>
<dbReference type="PANTHER" id="PTHR47417:SF1">
    <property type="entry name" value="SMR DOMAIN-CONTAINING PROTEIN YPL199C"/>
    <property type="match status" value="1"/>
</dbReference>
<evidence type="ECO:0000313" key="3">
    <source>
        <dbReference type="EMBL" id="CAL5221348.1"/>
    </source>
</evidence>
<feature type="compositionally biased region" description="Basic and acidic residues" evidence="1">
    <location>
        <begin position="12"/>
        <end position="31"/>
    </location>
</feature>
<dbReference type="EMBL" id="CAXHTA020000005">
    <property type="protein sequence ID" value="CAL5221348.1"/>
    <property type="molecule type" value="Genomic_DNA"/>
</dbReference>
<name>A0ABP1FN07_9CHLO</name>
<dbReference type="InterPro" id="IPR036063">
    <property type="entry name" value="Smr_dom_sf"/>
</dbReference>
<keyword evidence="4" id="KW-1185">Reference proteome</keyword>